<dbReference type="GO" id="GO:0004222">
    <property type="term" value="F:metalloendopeptidase activity"/>
    <property type="evidence" value="ECO:0007669"/>
    <property type="project" value="InterPro"/>
</dbReference>
<dbReference type="PANTHER" id="PTHR43690:SF17">
    <property type="entry name" value="PROTEIN YHJJ"/>
    <property type="match status" value="1"/>
</dbReference>
<dbReference type="Proteomes" id="UP000433104">
    <property type="component" value="Unassembled WGS sequence"/>
</dbReference>
<keyword evidence="10" id="KW-0732">Signal</keyword>
<organism evidence="13 14">
    <name type="scientific">Parapontixanthobacter aurantiacus</name>
    <dbReference type="NCBI Taxonomy" id="1463599"/>
    <lineage>
        <taxon>Bacteria</taxon>
        <taxon>Pseudomonadati</taxon>
        <taxon>Pseudomonadota</taxon>
        <taxon>Alphaproteobacteria</taxon>
        <taxon>Sphingomonadales</taxon>
        <taxon>Erythrobacteraceae</taxon>
        <taxon>Parapontixanthobacter</taxon>
    </lineage>
</organism>
<protein>
    <submittedName>
        <fullName evidence="13">Insulinase family protein</fullName>
    </submittedName>
</protein>
<keyword evidence="5" id="KW-0378">Hydrolase</keyword>
<dbReference type="EMBL" id="WTYW01000001">
    <property type="protein sequence ID" value="MXO84817.1"/>
    <property type="molecule type" value="Genomic_DNA"/>
</dbReference>
<feature type="signal peptide" evidence="10">
    <location>
        <begin position="1"/>
        <end position="21"/>
    </location>
</feature>
<dbReference type="Pfam" id="PF00675">
    <property type="entry name" value="Peptidase_M16"/>
    <property type="match status" value="1"/>
</dbReference>
<dbReference type="PROSITE" id="PS00143">
    <property type="entry name" value="INSULINASE"/>
    <property type="match status" value="1"/>
</dbReference>
<evidence type="ECO:0000256" key="9">
    <source>
        <dbReference type="SAM" id="Coils"/>
    </source>
</evidence>
<comment type="similarity">
    <text evidence="2 8">Belongs to the peptidase M16 family.</text>
</comment>
<feature type="domain" description="Peptidase M16 N-terminal" evidence="11">
    <location>
        <begin position="68"/>
        <end position="193"/>
    </location>
</feature>
<feature type="coiled-coil region" evidence="9">
    <location>
        <begin position="399"/>
        <end position="426"/>
    </location>
</feature>
<keyword evidence="3" id="KW-0645">Protease</keyword>
<evidence type="ECO:0000313" key="14">
    <source>
        <dbReference type="Proteomes" id="UP000433104"/>
    </source>
</evidence>
<keyword evidence="14" id="KW-1185">Reference proteome</keyword>
<name>A0A844ZCT6_9SPHN</name>
<evidence type="ECO:0000256" key="3">
    <source>
        <dbReference type="ARBA" id="ARBA00022670"/>
    </source>
</evidence>
<dbReference type="Pfam" id="PF05193">
    <property type="entry name" value="Peptidase_M16_C"/>
    <property type="match status" value="2"/>
</dbReference>
<proteinExistence type="inferred from homology"/>
<dbReference type="InterPro" id="IPR050626">
    <property type="entry name" value="Peptidase_M16"/>
</dbReference>
<keyword evidence="9" id="KW-0175">Coiled coil</keyword>
<dbReference type="InterPro" id="IPR007863">
    <property type="entry name" value="Peptidase_M16_C"/>
</dbReference>
<dbReference type="InterPro" id="IPR001431">
    <property type="entry name" value="Pept_M16_Zn_BS"/>
</dbReference>
<gene>
    <name evidence="13" type="ORF">GRI38_02055</name>
</gene>
<evidence type="ECO:0000256" key="6">
    <source>
        <dbReference type="ARBA" id="ARBA00022833"/>
    </source>
</evidence>
<dbReference type="InterPro" id="IPR011249">
    <property type="entry name" value="Metalloenz_LuxS/M16"/>
</dbReference>
<feature type="domain" description="Peptidase M16 C-terminal" evidence="12">
    <location>
        <begin position="229"/>
        <end position="409"/>
    </location>
</feature>
<evidence type="ECO:0000256" key="5">
    <source>
        <dbReference type="ARBA" id="ARBA00022801"/>
    </source>
</evidence>
<dbReference type="GO" id="GO:0006508">
    <property type="term" value="P:proteolysis"/>
    <property type="evidence" value="ECO:0007669"/>
    <property type="project" value="UniProtKB-KW"/>
</dbReference>
<dbReference type="GO" id="GO:0046872">
    <property type="term" value="F:metal ion binding"/>
    <property type="evidence" value="ECO:0007669"/>
    <property type="project" value="UniProtKB-KW"/>
</dbReference>
<keyword evidence="6" id="KW-0862">Zinc</keyword>
<dbReference type="InterPro" id="IPR011765">
    <property type="entry name" value="Pept_M16_N"/>
</dbReference>
<reference evidence="13 14" key="1">
    <citation type="submission" date="2019-12" db="EMBL/GenBank/DDBJ databases">
        <title>Genomic-based taxomic classification of the family Erythrobacteraceae.</title>
        <authorList>
            <person name="Xu L."/>
        </authorList>
    </citation>
    <scope>NUCLEOTIDE SEQUENCE [LARGE SCALE GENOMIC DNA]</scope>
    <source>
        <strain evidence="13 14">MCCC 1A09962</strain>
    </source>
</reference>
<feature type="domain" description="Peptidase M16 C-terminal" evidence="12">
    <location>
        <begin position="703"/>
        <end position="883"/>
    </location>
</feature>
<evidence type="ECO:0000259" key="11">
    <source>
        <dbReference type="Pfam" id="PF00675"/>
    </source>
</evidence>
<evidence type="ECO:0000256" key="7">
    <source>
        <dbReference type="ARBA" id="ARBA00023049"/>
    </source>
</evidence>
<feature type="chain" id="PRO_5032473968" evidence="10">
    <location>
        <begin position="22"/>
        <end position="961"/>
    </location>
</feature>
<keyword evidence="7" id="KW-0482">Metalloprotease</keyword>
<accession>A0A844ZCT6</accession>
<dbReference type="AlphaFoldDB" id="A0A844ZCT6"/>
<keyword evidence="4" id="KW-0479">Metal-binding</keyword>
<comment type="cofactor">
    <cofactor evidence="1">
        <name>Zn(2+)</name>
        <dbReference type="ChEBI" id="CHEBI:29105"/>
    </cofactor>
</comment>
<sequence length="961" mass="106665">MYSKFAVATLALLFSSIGVSAQETVSQSTTVATSQSGWNASDWNLEDSEFEPEEGWHFGQLDNGLRYVIRPNERPEGTALVRMYIATGSLDETEEERGFAHFVEHMAFNGSTNVPEGEMVKLLEREGLAFGADTNASTGFDQTQYKLDLPRADSELLDTALMLMRETVSELTFDPAAVERERGVILSERRSRNNYSFKNTLDSFDFLYPEGRISTRIPIGTVDTLNAATAAGLRAFWEREYLPSDTVVVVVGDFTVEEAEERIIRHFADWQRSGTSKKVDAGTIDPMRTGETDIYVDPALTETLTLARHGSFIDRPDTLDERHKALLRSIGARILNRRLQTLVRSEDAPFRGVQIGVSDFFEAGRTAELSVASEDGQWRPAIMAAVREYRTALQYGFSEAEVAEQMANLRTAYENAERNAATRRNAAFLRDVELIVEGDRVPAGPTVNLANFERFAAGVTPEAVLAAFREDAIPLDEPLIRFAGKSAPEGGEAELREAVQSAFAQPISPYDQSEQQNFAYTDFGPSGEVIEDRRIESIGARAITFANRVRLNLKPTDLADNNVLISVAIDGGQALETRDNPNAVALASLLPAGGLGEHSRDELQSILAGRAVRAAFSAGDDAFQASASTTPDDLELQLQLLTAYIVDPGYRAEGLGPWRKSLPDFYAKLGKTPASALNEARYPLLTDNDPRFVRQPIEEYSQLDYDQLSRNISDRLQNGAIEIGVVGDIDEARVIELVSRTFGALPQRETDWRDYDDGRRQLPFTTDRGVHVVTHEGEADQAMVRLIWPTVDDDDWREVSALNLLARVVQLELTEKLREELGQTYSASVSSSPSSRFDDFGTFEMGVSVDVDQVSAARAAMGEVLRRLRKQPVSDDVLQRARQPVLQSLDNRFKSNSGWLQVVARAQSQPKEVERILQARTRYESYTAEDLQELAMRFLDPAGAVDIRVLPRDAPEAATER</sequence>
<evidence type="ECO:0000313" key="13">
    <source>
        <dbReference type="EMBL" id="MXO84817.1"/>
    </source>
</evidence>
<evidence type="ECO:0000259" key="12">
    <source>
        <dbReference type="Pfam" id="PF05193"/>
    </source>
</evidence>
<evidence type="ECO:0000256" key="4">
    <source>
        <dbReference type="ARBA" id="ARBA00022723"/>
    </source>
</evidence>
<evidence type="ECO:0000256" key="2">
    <source>
        <dbReference type="ARBA" id="ARBA00007261"/>
    </source>
</evidence>
<evidence type="ECO:0000256" key="10">
    <source>
        <dbReference type="SAM" id="SignalP"/>
    </source>
</evidence>
<dbReference type="Gene3D" id="3.30.830.10">
    <property type="entry name" value="Metalloenzyme, LuxS/M16 peptidase-like"/>
    <property type="match status" value="4"/>
</dbReference>
<dbReference type="PANTHER" id="PTHR43690">
    <property type="entry name" value="NARDILYSIN"/>
    <property type="match status" value="1"/>
</dbReference>
<dbReference type="SUPFAM" id="SSF63411">
    <property type="entry name" value="LuxS/MPP-like metallohydrolase"/>
    <property type="match status" value="3"/>
</dbReference>
<dbReference type="OrthoDB" id="9811314at2"/>
<evidence type="ECO:0000256" key="8">
    <source>
        <dbReference type="RuleBase" id="RU004447"/>
    </source>
</evidence>
<comment type="caution">
    <text evidence="13">The sequence shown here is derived from an EMBL/GenBank/DDBJ whole genome shotgun (WGS) entry which is preliminary data.</text>
</comment>
<evidence type="ECO:0000256" key="1">
    <source>
        <dbReference type="ARBA" id="ARBA00001947"/>
    </source>
</evidence>